<evidence type="ECO:0000259" key="7">
    <source>
        <dbReference type="PROSITE" id="PS50119"/>
    </source>
</evidence>
<dbReference type="InterPro" id="IPR047153">
    <property type="entry name" value="TRIM45/56/19-like"/>
</dbReference>
<feature type="compositionally biased region" description="Basic and acidic residues" evidence="5">
    <location>
        <begin position="368"/>
        <end position="380"/>
    </location>
</feature>
<reference evidence="8" key="4">
    <citation type="submission" date="2025-09" db="UniProtKB">
        <authorList>
            <consortium name="Ensembl"/>
        </authorList>
    </citation>
    <scope>IDENTIFICATION</scope>
</reference>
<dbReference type="OrthoDB" id="1870062at2759"/>
<evidence type="ECO:0008006" key="10">
    <source>
        <dbReference type="Google" id="ProtNLM"/>
    </source>
</evidence>
<dbReference type="KEGG" id="els:105028479"/>
<feature type="compositionally biased region" description="Low complexity" evidence="5">
    <location>
        <begin position="504"/>
        <end position="522"/>
    </location>
</feature>
<dbReference type="Bgee" id="ENSELUG00000007806">
    <property type="expression patterns" value="Expressed in ovary and 15 other cell types or tissues"/>
</dbReference>
<dbReference type="InterPro" id="IPR017907">
    <property type="entry name" value="Znf_RING_CS"/>
</dbReference>
<feature type="compositionally biased region" description="Low complexity" evidence="5">
    <location>
        <begin position="740"/>
        <end position="752"/>
    </location>
</feature>
<dbReference type="CDD" id="cd15541">
    <property type="entry name" value="PHD_TIF1_like"/>
    <property type="match status" value="1"/>
</dbReference>
<reference evidence="8" key="2">
    <citation type="submission" date="2020-02" db="EMBL/GenBank/DDBJ databases">
        <title>Esox lucius (northern pike) genome, fEsoLuc1, primary haplotype.</title>
        <authorList>
            <person name="Myers G."/>
            <person name="Karagic N."/>
            <person name="Meyer A."/>
            <person name="Pippel M."/>
            <person name="Reichard M."/>
            <person name="Winkler S."/>
            <person name="Tracey A."/>
            <person name="Sims Y."/>
            <person name="Howe K."/>
            <person name="Rhie A."/>
            <person name="Formenti G."/>
            <person name="Durbin R."/>
            <person name="Fedrigo O."/>
            <person name="Jarvis E.D."/>
        </authorList>
    </citation>
    <scope>NUCLEOTIDE SEQUENCE [LARGE SCALE GENOMIC DNA]</scope>
</reference>
<dbReference type="Pfam" id="PF00643">
    <property type="entry name" value="zf-B_box"/>
    <property type="match status" value="1"/>
</dbReference>
<keyword evidence="9" id="KW-1185">Reference proteome</keyword>
<dbReference type="STRING" id="8010.ENSELUP00000030558"/>
<dbReference type="PANTHER" id="PTHR25462">
    <property type="entry name" value="BONUS, ISOFORM C-RELATED"/>
    <property type="match status" value="1"/>
</dbReference>
<dbReference type="GeneTree" id="ENSGT00940000159863"/>
<evidence type="ECO:0000256" key="2">
    <source>
        <dbReference type="ARBA" id="ARBA00022771"/>
    </source>
</evidence>
<feature type="compositionally biased region" description="Polar residues" evidence="5">
    <location>
        <begin position="381"/>
        <end position="392"/>
    </location>
</feature>
<organism evidence="8 9">
    <name type="scientific">Esox lucius</name>
    <name type="common">Northern pike</name>
    <dbReference type="NCBI Taxonomy" id="8010"/>
    <lineage>
        <taxon>Eukaryota</taxon>
        <taxon>Metazoa</taxon>
        <taxon>Chordata</taxon>
        <taxon>Craniata</taxon>
        <taxon>Vertebrata</taxon>
        <taxon>Euteleostomi</taxon>
        <taxon>Actinopterygii</taxon>
        <taxon>Neopterygii</taxon>
        <taxon>Teleostei</taxon>
        <taxon>Protacanthopterygii</taxon>
        <taxon>Esociformes</taxon>
        <taxon>Esocidae</taxon>
        <taxon>Esox</taxon>
    </lineage>
</organism>
<dbReference type="Gene3D" id="3.30.40.10">
    <property type="entry name" value="Zinc/RING finger domain, C3HC4 (zinc finger)"/>
    <property type="match status" value="2"/>
</dbReference>
<feature type="compositionally biased region" description="Basic and acidic residues" evidence="5">
    <location>
        <begin position="645"/>
        <end position="654"/>
    </location>
</feature>
<dbReference type="SUPFAM" id="SSF57903">
    <property type="entry name" value="FYVE/PHD zinc finger"/>
    <property type="match status" value="1"/>
</dbReference>
<dbReference type="CTD" id="327484"/>
<evidence type="ECO:0000259" key="6">
    <source>
        <dbReference type="PROSITE" id="PS50089"/>
    </source>
</evidence>
<dbReference type="RefSeq" id="XP_010899550.1">
    <property type="nucleotide sequence ID" value="XM_010901248.5"/>
</dbReference>
<feature type="region of interest" description="Disordered" evidence="5">
    <location>
        <begin position="484"/>
        <end position="548"/>
    </location>
</feature>
<sequence length="1085" mass="118311">MNHGGGGGSIPTERGPKLVKESGTYGKCVRCGITLNQERHPQLLPCLHSICQACLPTNKSEINKDVSLFPACPSCDLPFNILEVTDNVFLKNSSNELWNGNVKCTCCEGFVASGWCIECREALCSECVSAHRRVKVTRDHTILLQPPTGFPTPTKFCVTHRHEPIKLFCLTCNQLTCRDCQLMDHRNHSFQFLHEALVSQKEQLQLLVQRVWQQREAVKQSLQDMDGRLLDIIELKSKLRESLRRMLIATVQLLKSRAVSIYSYIENMFDSEVAGIETRRSALNRLRERQEYVADFAERALNVEDFFALLSSKSQIVTQLQHILSQNTAPPESMLSLQLVISDDFKKYVSSFCKVVGDIVPFAKSHVRKDESPRNPERTQESPNSPFDQNPSHVAPVPIHSVPPSHNPVLQVPCLSPAPPSLLNQPSTSQASRSQDQPLRNPSHSNPPVSSPVPPKTCLSTLAPSKPCLDPNPLCCVPSNPTPPADAPAGPVQSPLVPPDAQLSSVQSPTSPSAQPPTKATPRLYGKFKASPPPGSRQSRSGKNGKSWTFHAYSPGKHCFSPSPQSSSADTLNVPPRSAMVNSVPNLASSQTLTVALHPSRCQPLRILIGSPCVNPAPVLPVKALADSPCDRGLLPTSLSGQASEPDRPARENEPTSTVTEVDPGDRVVASACDGDVDVATGSTCSDLPLAVSLGGTVTHTDDGADRDRRLGEAKAIGPVSYTLNNWRTRMPTSFKEILLGSSSPSPTTAGSLVATEMPSRPPNTQSLTSTNGIHISTTFLQPRVSLFRIPISIPAPGCPLPQFLLVQGASKNEIILQEINDEQSHGDDNALSESEDLLWTKALSSPGTPPLLQCVSCAACRTVGGSLLCVSCGRGYHRDCHIPPIGPSFWEDWKCSLCQDLADDTDPYADDRPKTMCLNIADQRKCEHLLLFLRCENDTNVLCSPTEPPSDSICLDSIHGRLLQHRSPPYRTPSEFVSDVWVLLDNMLMNSKDQESCIKLRGSFQVELGAVFGTALHPSLLSSPGSSCVERGKAVRTEAPSAAETLKRMREFVNKIKVPKTMESLSSEDDMDKNTKRCRLSDAH</sequence>
<protein>
    <recommendedName>
        <fullName evidence="10">Tripartite motif containing 33</fullName>
    </recommendedName>
</protein>
<feature type="region of interest" description="Disordered" evidence="5">
    <location>
        <begin position="633"/>
        <end position="662"/>
    </location>
</feature>
<dbReference type="SMART" id="SM00249">
    <property type="entry name" value="PHD"/>
    <property type="match status" value="1"/>
</dbReference>
<dbReference type="InterPro" id="IPR000315">
    <property type="entry name" value="Znf_B-box"/>
</dbReference>
<dbReference type="Proteomes" id="UP000265140">
    <property type="component" value="Chromosome 20"/>
</dbReference>
<dbReference type="InterPro" id="IPR013083">
    <property type="entry name" value="Znf_RING/FYVE/PHD"/>
</dbReference>
<feature type="region of interest" description="Disordered" evidence="5">
    <location>
        <begin position="367"/>
        <end position="458"/>
    </location>
</feature>
<dbReference type="Gene3D" id="3.30.160.60">
    <property type="entry name" value="Classic Zinc Finger"/>
    <property type="match status" value="1"/>
</dbReference>
<feature type="region of interest" description="Disordered" evidence="5">
    <location>
        <begin position="1064"/>
        <end position="1085"/>
    </location>
</feature>
<dbReference type="PROSITE" id="PS50119">
    <property type="entry name" value="ZF_BBOX"/>
    <property type="match status" value="2"/>
</dbReference>
<feature type="domain" description="RING-type" evidence="6">
    <location>
        <begin position="28"/>
        <end position="76"/>
    </location>
</feature>
<keyword evidence="3" id="KW-0862">Zinc</keyword>
<dbReference type="InterPro" id="IPR001965">
    <property type="entry name" value="Znf_PHD"/>
</dbReference>
<name>A0A3P8ZQ68_ESOLU</name>
<dbReference type="OMA" id="HCLPAVE"/>
<feature type="compositionally biased region" description="Polar residues" evidence="5">
    <location>
        <begin position="422"/>
        <end position="440"/>
    </location>
</feature>
<dbReference type="SUPFAM" id="SSF57850">
    <property type="entry name" value="RING/U-box"/>
    <property type="match status" value="1"/>
</dbReference>
<feature type="domain" description="B box-type" evidence="7">
    <location>
        <begin position="99"/>
        <end position="145"/>
    </location>
</feature>
<accession>A0A3P8ZQ68</accession>
<dbReference type="GO" id="GO:0061630">
    <property type="term" value="F:ubiquitin protein ligase activity"/>
    <property type="evidence" value="ECO:0007669"/>
    <property type="project" value="TreeGrafter"/>
</dbReference>
<keyword evidence="1" id="KW-0479">Metal-binding</keyword>
<dbReference type="GeneID" id="105028479"/>
<evidence type="ECO:0000256" key="5">
    <source>
        <dbReference type="SAM" id="MobiDB-lite"/>
    </source>
</evidence>
<evidence type="ECO:0000313" key="8">
    <source>
        <dbReference type="Ensembl" id="ENSELUP00000030558.2"/>
    </source>
</evidence>
<feature type="domain" description="B box-type" evidence="7">
    <location>
        <begin position="152"/>
        <end position="193"/>
    </location>
</feature>
<dbReference type="PANTHER" id="PTHR25462:SF296">
    <property type="entry name" value="MEIOTIC P26, ISOFORM F"/>
    <property type="match status" value="1"/>
</dbReference>
<dbReference type="Ensembl" id="ENSELUT00000008013.3">
    <property type="protein sequence ID" value="ENSELUP00000030558.2"/>
    <property type="gene ID" value="ENSELUG00000007806.3"/>
</dbReference>
<evidence type="ECO:0000256" key="3">
    <source>
        <dbReference type="ARBA" id="ARBA00022833"/>
    </source>
</evidence>
<dbReference type="InterPro" id="IPR011011">
    <property type="entry name" value="Znf_FYVE_PHD"/>
</dbReference>
<feature type="compositionally biased region" description="Basic and acidic residues" evidence="5">
    <location>
        <begin position="1073"/>
        <end position="1085"/>
    </location>
</feature>
<dbReference type="PROSITE" id="PS50089">
    <property type="entry name" value="ZF_RING_2"/>
    <property type="match status" value="1"/>
</dbReference>
<evidence type="ECO:0000256" key="4">
    <source>
        <dbReference type="PROSITE-ProRule" id="PRU00024"/>
    </source>
</evidence>
<keyword evidence="2 4" id="KW-0863">Zinc-finger</keyword>
<proteinExistence type="predicted"/>
<dbReference type="PROSITE" id="PS00518">
    <property type="entry name" value="ZF_RING_1"/>
    <property type="match status" value="1"/>
</dbReference>
<reference evidence="9" key="1">
    <citation type="journal article" date="2014" name="PLoS ONE">
        <title>The genome and linkage map of the northern pike (Esox lucius): conserved synteny revealed between the salmonid sister group and the Neoteleostei.</title>
        <authorList>
            <person name="Rondeau E.B."/>
            <person name="Minkley D.R."/>
            <person name="Leong J.S."/>
            <person name="Messmer A.M."/>
            <person name="Jantzen J.R."/>
            <person name="von Schalburg K.R."/>
            <person name="Lemon C."/>
            <person name="Bird N.H."/>
            <person name="Koop B.F."/>
        </authorList>
    </citation>
    <scope>NUCLEOTIDE SEQUENCE</scope>
</reference>
<reference evidence="8" key="3">
    <citation type="submission" date="2025-08" db="UniProtKB">
        <authorList>
            <consortium name="Ensembl"/>
        </authorList>
    </citation>
    <scope>IDENTIFICATION</scope>
</reference>
<dbReference type="InParanoid" id="A0A3P8ZQ68"/>
<dbReference type="SUPFAM" id="SSF57845">
    <property type="entry name" value="B-box zinc-binding domain"/>
    <property type="match status" value="1"/>
</dbReference>
<evidence type="ECO:0000313" key="9">
    <source>
        <dbReference type="Proteomes" id="UP000265140"/>
    </source>
</evidence>
<dbReference type="GO" id="GO:0008270">
    <property type="term" value="F:zinc ion binding"/>
    <property type="evidence" value="ECO:0007669"/>
    <property type="project" value="UniProtKB-KW"/>
</dbReference>
<feature type="region of interest" description="Disordered" evidence="5">
    <location>
        <begin position="740"/>
        <end position="771"/>
    </location>
</feature>
<dbReference type="InterPro" id="IPR001841">
    <property type="entry name" value="Znf_RING"/>
</dbReference>
<dbReference type="SMART" id="SM00184">
    <property type="entry name" value="RING"/>
    <property type="match status" value="2"/>
</dbReference>
<evidence type="ECO:0000256" key="1">
    <source>
        <dbReference type="ARBA" id="ARBA00022723"/>
    </source>
</evidence>
<dbReference type="SMART" id="SM00336">
    <property type="entry name" value="BBOX"/>
    <property type="match status" value="2"/>
</dbReference>
<dbReference type="AlphaFoldDB" id="A0A3P8ZQ68"/>
<dbReference type="CDD" id="cd19775">
    <property type="entry name" value="Bbox2_TIF1_C-VI"/>
    <property type="match status" value="1"/>
</dbReference>